<protein>
    <submittedName>
        <fullName evidence="2">Uncharacterized protein</fullName>
    </submittedName>
</protein>
<evidence type="ECO:0000313" key="1">
    <source>
        <dbReference type="Proteomes" id="UP000818029"/>
    </source>
</evidence>
<dbReference type="RefSeq" id="XP_040930213.1">
    <property type="nucleotide sequence ID" value="XM_041074279.1"/>
</dbReference>
<gene>
    <name evidence="2" type="primary">LOC107899621</name>
</gene>
<proteinExistence type="predicted"/>
<accession>A0ABM2YI35</accession>
<dbReference type="GeneID" id="107899621"/>
<organism evidence="1 2">
    <name type="scientific">Gossypium hirsutum</name>
    <name type="common">Upland cotton</name>
    <name type="synonym">Gossypium mexicanum</name>
    <dbReference type="NCBI Taxonomy" id="3635"/>
    <lineage>
        <taxon>Eukaryota</taxon>
        <taxon>Viridiplantae</taxon>
        <taxon>Streptophyta</taxon>
        <taxon>Embryophyta</taxon>
        <taxon>Tracheophyta</taxon>
        <taxon>Spermatophyta</taxon>
        <taxon>Magnoliopsida</taxon>
        <taxon>eudicotyledons</taxon>
        <taxon>Gunneridae</taxon>
        <taxon>Pentapetalae</taxon>
        <taxon>rosids</taxon>
        <taxon>malvids</taxon>
        <taxon>Malvales</taxon>
        <taxon>Malvaceae</taxon>
        <taxon>Malvoideae</taxon>
        <taxon>Gossypium</taxon>
    </lineage>
</organism>
<reference evidence="1" key="1">
    <citation type="journal article" date="2020" name="Nat. Genet.">
        <title>Genomic diversifications of five Gossypium allopolyploid species and their impact on cotton improvement.</title>
        <authorList>
            <person name="Chen Z.J."/>
            <person name="Sreedasyam A."/>
            <person name="Ando A."/>
            <person name="Song Q."/>
            <person name="De Santiago L.M."/>
            <person name="Hulse-Kemp A.M."/>
            <person name="Ding M."/>
            <person name="Ye W."/>
            <person name="Kirkbride R.C."/>
            <person name="Jenkins J."/>
            <person name="Plott C."/>
            <person name="Lovell J."/>
            <person name="Lin Y.M."/>
            <person name="Vaughn R."/>
            <person name="Liu B."/>
            <person name="Simpson S."/>
            <person name="Scheffler B.E."/>
            <person name="Wen L."/>
            <person name="Saski C.A."/>
            <person name="Grover C.E."/>
            <person name="Hu G."/>
            <person name="Conover J.L."/>
            <person name="Carlson J.W."/>
            <person name="Shu S."/>
            <person name="Boston L.B."/>
            <person name="Williams M."/>
            <person name="Peterson D.G."/>
            <person name="McGee K."/>
            <person name="Jones D.C."/>
            <person name="Wendel J.F."/>
            <person name="Stelly D.M."/>
            <person name="Grimwood J."/>
            <person name="Schmutz J."/>
        </authorList>
    </citation>
    <scope>NUCLEOTIDE SEQUENCE [LARGE SCALE GENOMIC DNA]</scope>
    <source>
        <strain evidence="1">cv. TM-1</strain>
    </source>
</reference>
<name>A0ABM2YI35_GOSHI</name>
<evidence type="ECO:0000313" key="2">
    <source>
        <dbReference type="RefSeq" id="XP_040930213.1"/>
    </source>
</evidence>
<reference evidence="2" key="2">
    <citation type="submission" date="2025-08" db="UniProtKB">
        <authorList>
            <consortium name="RefSeq"/>
        </authorList>
    </citation>
    <scope>IDENTIFICATION</scope>
</reference>
<sequence>MFGWVYWLIQYTPNRWPHPIPPHSYVWFIVLPNTGLLRYAPNPRNSLFCNPCLLLRLHPFYISRPDLPSQLEIHLQPLPPNIKQQLRVKSPPPDSTVSGLRPHCFVLHLYRLFHGWGVSGIIIY</sequence>
<dbReference type="Proteomes" id="UP000818029">
    <property type="component" value="Chromosome A01"/>
</dbReference>
<keyword evidence="1" id="KW-1185">Reference proteome</keyword>